<dbReference type="GO" id="GO:0006508">
    <property type="term" value="P:proteolysis"/>
    <property type="evidence" value="ECO:0007669"/>
    <property type="project" value="UniProtKB-KW"/>
</dbReference>
<feature type="region of interest" description="Disordered" evidence="8">
    <location>
        <begin position="908"/>
        <end position="950"/>
    </location>
</feature>
<feature type="active site" description="Charge relay system" evidence="5">
    <location>
        <position position="713"/>
    </location>
</feature>
<dbReference type="PROSITE" id="PS00136">
    <property type="entry name" value="SUBTILASE_ASP"/>
    <property type="match status" value="1"/>
</dbReference>
<keyword evidence="2 5" id="KW-0645">Protease</keyword>
<dbReference type="InterPro" id="IPR000209">
    <property type="entry name" value="Peptidase_S8/S53_dom"/>
</dbReference>
<evidence type="ECO:0000256" key="7">
    <source>
        <dbReference type="SAM" id="Coils"/>
    </source>
</evidence>
<feature type="region of interest" description="Disordered" evidence="8">
    <location>
        <begin position="1"/>
        <end position="46"/>
    </location>
</feature>
<feature type="compositionally biased region" description="Low complexity" evidence="8">
    <location>
        <begin position="313"/>
        <end position="333"/>
    </location>
</feature>
<sequence length="960" mass="102316">MTAPDKTSSQVTDGGPDSTLEATKTTESPPSETSKTDDPDTPFDHTWLPLPVVVKINGAEYYPPTEHEEPIDIFLNDGSTAVLAYKSLKIGDRTINIPDKAPAEPQTIDGVQIAQRSFDSSGGSGSAPGSPAANPFDAMKGIFSGLSASAGPLAMAVSGFSAKAVRVALNAPGGPLSETGFSEAIELQDLAQDAMNLAEQATQFQNQLEAARMSQAGQADLFKPINGVVFSAYPKVRASTNLLRSVAQMLQNLPNIHIDIQGAITQRLSDMFVKGVASVGFVVEAYNIYAILHNIDWDNIVVPVAGGQQPSSSTVFAPASSTTTSPASTSSPAVQIPGNDGKGRGKGYLIPIPTGPTSPRIIDCKFGAVSPLAFRNFVKWLDGTSGHLLGADDIIPTSQAYPSYLTNLTVVQEEAIKTIPWVRSVAPNHWILSGDINKDYRYDPSLGSGTTIFIVDSGFNTGHQELARGPRSVEAWFIGNKAVLEGNSYYKAENLAPEDTEDYSWAGQVRLGHGSAVACVAGGRSLGVASNANLYLVKHKGAAKQRSGKVMSVGITRNALQAALDHIHMKVLERRLQGKAVVNLSFGINRNSIDEQGFAILQANFESFVRMLDMNGVVFVMSAGNDASIGVKLGDHLPQLLGTETNHLITVGGVHADGTLWHNSEPEGRSTEGVDANSGGRGSVTVYAQSKDVIACNGDPSDTVGTTPRDGTSFAAPAVAGLAAYFLGHPYYSGIFTHDASALPEHGSVGLRMKNFLQVWASFQRRPAKDLRPPDLAADYPMPERVRVAYNLINDRMNDVAHVHNGDNGNGNGNVNSAHVIYDRFIKQHSDSNPPREAKRCKLKALPISIIPIVFRQCECVDPLKEKEVPEFCVIDEDCQALACDASKDQEKSCVTVVPMGGSLPPIRKCKCTDPQTSTSTTSTTSPKPPPTPTTVEPPPPASPTQILPSREYLPSLIIM</sequence>
<feature type="compositionally biased region" description="Low complexity" evidence="8">
    <location>
        <begin position="23"/>
        <end position="33"/>
    </location>
</feature>
<dbReference type="InterPro" id="IPR050131">
    <property type="entry name" value="Peptidase_S8_subtilisin-like"/>
</dbReference>
<dbReference type="InterPro" id="IPR036852">
    <property type="entry name" value="Peptidase_S8/S53_dom_sf"/>
</dbReference>
<evidence type="ECO:0000313" key="11">
    <source>
        <dbReference type="Proteomes" id="UP000781932"/>
    </source>
</evidence>
<evidence type="ECO:0000313" key="10">
    <source>
        <dbReference type="EMBL" id="KAF9876860.1"/>
    </source>
</evidence>
<comment type="caution">
    <text evidence="10">The sequence shown here is derived from an EMBL/GenBank/DDBJ whole genome shotgun (WGS) entry which is preliminary data.</text>
</comment>
<evidence type="ECO:0000256" key="1">
    <source>
        <dbReference type="ARBA" id="ARBA00011073"/>
    </source>
</evidence>
<gene>
    <name evidence="10" type="ORF">CkaCkLH20_05706</name>
</gene>
<dbReference type="AlphaFoldDB" id="A0A9P6I6N4"/>
<reference evidence="10" key="2">
    <citation type="submission" date="2020-11" db="EMBL/GenBank/DDBJ databases">
        <title>Whole genome sequencing of Colletotrichum sp.</title>
        <authorList>
            <person name="Li H."/>
        </authorList>
    </citation>
    <scope>NUCLEOTIDE SEQUENCE</scope>
    <source>
        <strain evidence="10">CkLH20</strain>
    </source>
</reference>
<feature type="active site" description="Charge relay system" evidence="5">
    <location>
        <position position="513"/>
    </location>
</feature>
<dbReference type="InterPro" id="IPR023828">
    <property type="entry name" value="Peptidase_S8_Ser-AS"/>
</dbReference>
<feature type="compositionally biased region" description="Low complexity" evidence="8">
    <location>
        <begin position="913"/>
        <end position="926"/>
    </location>
</feature>
<feature type="compositionally biased region" description="Polar residues" evidence="8">
    <location>
        <begin position="1"/>
        <end position="12"/>
    </location>
</feature>
<dbReference type="Proteomes" id="UP000781932">
    <property type="component" value="Unassembled WGS sequence"/>
</dbReference>
<feature type="region of interest" description="Disordered" evidence="8">
    <location>
        <begin position="313"/>
        <end position="338"/>
    </location>
</feature>
<dbReference type="InterPro" id="IPR015500">
    <property type="entry name" value="Peptidase_S8_subtilisin-rel"/>
</dbReference>
<keyword evidence="3 5" id="KW-0378">Hydrolase</keyword>
<feature type="domain" description="Peptidase S8/S53" evidence="9">
    <location>
        <begin position="447"/>
        <end position="727"/>
    </location>
</feature>
<keyword evidence="11" id="KW-1185">Reference proteome</keyword>
<dbReference type="PANTHER" id="PTHR43806:SF11">
    <property type="entry name" value="CEREVISIN-RELATED"/>
    <property type="match status" value="1"/>
</dbReference>
<dbReference type="SUPFAM" id="SSF52743">
    <property type="entry name" value="Subtilisin-like"/>
    <property type="match status" value="1"/>
</dbReference>
<protein>
    <recommendedName>
        <fullName evidence="9">Peptidase S8/S53 domain-containing protein</fullName>
    </recommendedName>
</protein>
<dbReference type="Gene3D" id="3.40.50.200">
    <property type="entry name" value="Peptidase S8/S53 domain"/>
    <property type="match status" value="1"/>
</dbReference>
<dbReference type="PROSITE" id="PS00138">
    <property type="entry name" value="SUBTILASE_SER"/>
    <property type="match status" value="1"/>
</dbReference>
<dbReference type="PRINTS" id="PR00723">
    <property type="entry name" value="SUBTILISIN"/>
</dbReference>
<evidence type="ECO:0000256" key="6">
    <source>
        <dbReference type="RuleBase" id="RU003355"/>
    </source>
</evidence>
<name>A0A9P6I6N4_9PEZI</name>
<dbReference type="OrthoDB" id="1896086at2759"/>
<evidence type="ECO:0000256" key="3">
    <source>
        <dbReference type="ARBA" id="ARBA00022801"/>
    </source>
</evidence>
<proteinExistence type="inferred from homology"/>
<reference evidence="10" key="1">
    <citation type="submission" date="2020-03" db="EMBL/GenBank/DDBJ databases">
        <authorList>
            <person name="He L."/>
        </authorList>
    </citation>
    <scope>NUCLEOTIDE SEQUENCE</scope>
    <source>
        <strain evidence="10">CkLH20</strain>
    </source>
</reference>
<evidence type="ECO:0000256" key="2">
    <source>
        <dbReference type="ARBA" id="ARBA00022670"/>
    </source>
</evidence>
<dbReference type="PROSITE" id="PS51892">
    <property type="entry name" value="SUBTILASE"/>
    <property type="match status" value="1"/>
</dbReference>
<dbReference type="InterPro" id="IPR023827">
    <property type="entry name" value="Peptidase_S8_Asp-AS"/>
</dbReference>
<feature type="coiled-coil region" evidence="7">
    <location>
        <begin position="187"/>
        <end position="214"/>
    </location>
</feature>
<organism evidence="10 11">
    <name type="scientific">Colletotrichum karsti</name>
    <dbReference type="NCBI Taxonomy" id="1095194"/>
    <lineage>
        <taxon>Eukaryota</taxon>
        <taxon>Fungi</taxon>
        <taxon>Dikarya</taxon>
        <taxon>Ascomycota</taxon>
        <taxon>Pezizomycotina</taxon>
        <taxon>Sordariomycetes</taxon>
        <taxon>Hypocreomycetidae</taxon>
        <taxon>Glomerellales</taxon>
        <taxon>Glomerellaceae</taxon>
        <taxon>Colletotrichum</taxon>
        <taxon>Colletotrichum boninense species complex</taxon>
    </lineage>
</organism>
<dbReference type="EMBL" id="JAATWM020000016">
    <property type="protein sequence ID" value="KAF9876860.1"/>
    <property type="molecule type" value="Genomic_DNA"/>
</dbReference>
<dbReference type="GO" id="GO:0004252">
    <property type="term" value="F:serine-type endopeptidase activity"/>
    <property type="evidence" value="ECO:0007669"/>
    <property type="project" value="UniProtKB-UniRule"/>
</dbReference>
<evidence type="ECO:0000256" key="8">
    <source>
        <dbReference type="SAM" id="MobiDB-lite"/>
    </source>
</evidence>
<dbReference type="RefSeq" id="XP_038746321.1">
    <property type="nucleotide sequence ID" value="XM_038888424.1"/>
</dbReference>
<feature type="active site" description="Charge relay system" evidence="5">
    <location>
        <position position="456"/>
    </location>
</feature>
<evidence type="ECO:0000256" key="5">
    <source>
        <dbReference type="PROSITE-ProRule" id="PRU01240"/>
    </source>
</evidence>
<comment type="similarity">
    <text evidence="1 5 6">Belongs to the peptidase S8 family.</text>
</comment>
<evidence type="ECO:0000259" key="9">
    <source>
        <dbReference type="Pfam" id="PF00082"/>
    </source>
</evidence>
<keyword evidence="4 5" id="KW-0720">Serine protease</keyword>
<accession>A0A9P6I6N4</accession>
<feature type="compositionally biased region" description="Pro residues" evidence="8">
    <location>
        <begin position="927"/>
        <end position="943"/>
    </location>
</feature>
<dbReference type="Pfam" id="PF00082">
    <property type="entry name" value="Peptidase_S8"/>
    <property type="match status" value="1"/>
</dbReference>
<dbReference type="PANTHER" id="PTHR43806">
    <property type="entry name" value="PEPTIDASE S8"/>
    <property type="match status" value="1"/>
</dbReference>
<dbReference type="GeneID" id="62161498"/>
<keyword evidence="7" id="KW-0175">Coiled coil</keyword>
<evidence type="ECO:0000256" key="4">
    <source>
        <dbReference type="ARBA" id="ARBA00022825"/>
    </source>
</evidence>